<feature type="region of interest" description="Disordered" evidence="3">
    <location>
        <begin position="193"/>
        <end position="236"/>
    </location>
</feature>
<evidence type="ECO:0000256" key="2">
    <source>
        <dbReference type="ARBA" id="ARBA00007812"/>
    </source>
</evidence>
<dbReference type="PANTHER" id="PTHR18968">
    <property type="entry name" value="THIAMINE PYROPHOSPHATE ENZYMES"/>
    <property type="match status" value="1"/>
</dbReference>
<evidence type="ECO:0000313" key="6">
    <source>
        <dbReference type="Proteomes" id="UP001620626"/>
    </source>
</evidence>
<dbReference type="Proteomes" id="UP001620626">
    <property type="component" value="Unassembled WGS sequence"/>
</dbReference>
<proteinExistence type="inferred from homology"/>
<dbReference type="CDD" id="cd07035">
    <property type="entry name" value="TPP_PYR_POX_like"/>
    <property type="match status" value="1"/>
</dbReference>
<accession>A0ABD2IGT1</accession>
<comment type="similarity">
    <text evidence="2">Belongs to the TPP enzyme family.</text>
</comment>
<dbReference type="PANTHER" id="PTHR18968:SF166">
    <property type="entry name" value="2-HYDROXYACYL-COA LYASE 2"/>
    <property type="match status" value="1"/>
</dbReference>
<dbReference type="Pfam" id="PF02776">
    <property type="entry name" value="TPP_enzyme_N"/>
    <property type="match status" value="1"/>
</dbReference>
<dbReference type="Gene3D" id="3.40.50.970">
    <property type="match status" value="1"/>
</dbReference>
<feature type="domain" description="Thiamine pyrophosphate enzyme N-terminal TPP-binding" evidence="4">
    <location>
        <begin position="88"/>
        <end position="168"/>
    </location>
</feature>
<gene>
    <name evidence="5" type="ORF">niasHT_036339</name>
</gene>
<evidence type="ECO:0000256" key="1">
    <source>
        <dbReference type="ARBA" id="ARBA00001964"/>
    </source>
</evidence>
<keyword evidence="6" id="KW-1185">Reference proteome</keyword>
<comment type="caution">
    <text evidence="5">The sequence shown here is derived from an EMBL/GenBank/DDBJ whole genome shotgun (WGS) entry which is preliminary data.</text>
</comment>
<comment type="cofactor">
    <cofactor evidence="1">
        <name>thiamine diphosphate</name>
        <dbReference type="ChEBI" id="CHEBI:58937"/>
    </cofactor>
</comment>
<dbReference type="InterPro" id="IPR012001">
    <property type="entry name" value="Thiamin_PyroP_enz_TPP-bd_dom"/>
</dbReference>
<dbReference type="SUPFAM" id="SSF52518">
    <property type="entry name" value="Thiamin diphosphate-binding fold (THDP-binding)"/>
    <property type="match status" value="1"/>
</dbReference>
<organism evidence="5 6">
    <name type="scientific">Heterodera trifolii</name>
    <dbReference type="NCBI Taxonomy" id="157864"/>
    <lineage>
        <taxon>Eukaryota</taxon>
        <taxon>Metazoa</taxon>
        <taxon>Ecdysozoa</taxon>
        <taxon>Nematoda</taxon>
        <taxon>Chromadorea</taxon>
        <taxon>Rhabditida</taxon>
        <taxon>Tylenchina</taxon>
        <taxon>Tylenchomorpha</taxon>
        <taxon>Tylenchoidea</taxon>
        <taxon>Heteroderidae</taxon>
        <taxon>Heteroderinae</taxon>
        <taxon>Heterodera</taxon>
    </lineage>
</organism>
<dbReference type="InterPro" id="IPR045229">
    <property type="entry name" value="TPP_enz"/>
</dbReference>
<sequence>MHRLTKQKILFAQHSNHRDNSPAFQSLGLNPPAFQSPGLNFNHWDSILRHSNTGTQPTSIPITGTILRHFNHWDSHLGIFFVYSGVEPVGIRVLDTRHEATAVFAADAAARLRQDIGVAAVTAGSGITNTVTALKSAQMAESPVLLLGGASPSLLKGRGALQDIDQQTLVRSLCKFSARVTCVRHIMPTIRNAIATAKSGTPDPARRGRHPTRTRPTRTAPKKAPNPTFKLKKENT</sequence>
<evidence type="ECO:0000256" key="3">
    <source>
        <dbReference type="SAM" id="MobiDB-lite"/>
    </source>
</evidence>
<dbReference type="AlphaFoldDB" id="A0ABD2IGT1"/>
<dbReference type="EMBL" id="JBICBT010001242">
    <property type="protein sequence ID" value="KAL3076750.1"/>
    <property type="molecule type" value="Genomic_DNA"/>
</dbReference>
<dbReference type="InterPro" id="IPR029061">
    <property type="entry name" value="THDP-binding"/>
</dbReference>
<feature type="compositionally biased region" description="Basic residues" evidence="3">
    <location>
        <begin position="207"/>
        <end position="216"/>
    </location>
</feature>
<name>A0ABD2IGT1_9BILA</name>
<evidence type="ECO:0000313" key="5">
    <source>
        <dbReference type="EMBL" id="KAL3076750.1"/>
    </source>
</evidence>
<reference evidence="5 6" key="1">
    <citation type="submission" date="2024-10" db="EMBL/GenBank/DDBJ databases">
        <authorList>
            <person name="Kim D."/>
        </authorList>
    </citation>
    <scope>NUCLEOTIDE SEQUENCE [LARGE SCALE GENOMIC DNA]</scope>
    <source>
        <strain evidence="5">BH-2024</strain>
    </source>
</reference>
<protein>
    <recommendedName>
        <fullName evidence="4">Thiamine pyrophosphate enzyme N-terminal TPP-binding domain-containing protein</fullName>
    </recommendedName>
</protein>
<evidence type="ECO:0000259" key="4">
    <source>
        <dbReference type="Pfam" id="PF02776"/>
    </source>
</evidence>